<dbReference type="EMBL" id="JAMLDX010000007">
    <property type="protein sequence ID" value="MCP3730862.1"/>
    <property type="molecule type" value="Genomic_DNA"/>
</dbReference>
<dbReference type="Pfam" id="PF12770">
    <property type="entry name" value="CHAT"/>
    <property type="match status" value="1"/>
</dbReference>
<keyword evidence="4" id="KW-1185">Reference proteome</keyword>
<protein>
    <submittedName>
        <fullName evidence="3">CHAT domain-containing protein</fullName>
    </submittedName>
</protein>
<comment type="caution">
    <text evidence="3">The sequence shown here is derived from an EMBL/GenBank/DDBJ whole genome shotgun (WGS) entry which is preliminary data.</text>
</comment>
<dbReference type="PANTHER" id="PTHR10098">
    <property type="entry name" value="RAPSYN-RELATED"/>
    <property type="match status" value="1"/>
</dbReference>
<dbReference type="InterPro" id="IPR024983">
    <property type="entry name" value="CHAT_dom"/>
</dbReference>
<evidence type="ECO:0000313" key="3">
    <source>
        <dbReference type="EMBL" id="MCP3730862.1"/>
    </source>
</evidence>
<feature type="domain" description="CHAT" evidence="2">
    <location>
        <begin position="243"/>
        <end position="592"/>
    </location>
</feature>
<dbReference type="RefSeq" id="WP_254293000.1">
    <property type="nucleotide sequence ID" value="NZ_JAMLDX010000007.1"/>
</dbReference>
<evidence type="ECO:0000313" key="4">
    <source>
        <dbReference type="Proteomes" id="UP001139451"/>
    </source>
</evidence>
<feature type="signal peptide" evidence="1">
    <location>
        <begin position="1"/>
        <end position="22"/>
    </location>
</feature>
<sequence length="595" mass="62377">MNLTVKRLLALPLFAAMLTAQTTPPKPAPAPAADIQIEPVPSPEVLRSEAFVAAQYALISGAAAAVDRVTARFASGGGPLAVLEQERDKKLAELEAVDRQFSALIERGSSVPEEERRALTQRRAAIRDEVTAIETKIGKDFPQYFDLTRPKALDIAQVQKLLNPDEAMVMILVSDDASYTWAITREKATWSRSEAMKESALAEKVAALRASMEVDGARGSARQPPPAAAAAAAAPAGKVFDRKLAHEIYKELIAPVEPVLQGKQVVLTNVTGALTSLPLALLVTAPPQGSDNDPSAVATSPWLIDKYALAELPSVSSLRALRCLLIANPAEAHPGCDVKAAATSYAQARTGSYALAAYGAPTLLGQYTAATGRSVTPDLAGQMYKGKLADTEKLRALAYLPQAKAELESLGKTFGGKAEVVLGDAATETAVKASKSIPGARFVVFSTHGLLATEVGDNAEPGLVFTPPKTATAQDDGLLTASEVAELKMTADLVALSACNTAASSGKSGAEGLSGLARAFFFAGARSLLVSHWAVSDAATSLLMQQTFDNIQNGDIAGRARALQSAMKTVRNEGTGQFVSPKYWAAFTLVGEPGK</sequence>
<organism evidence="3 4">
    <name type="scientific">Sphingomonas tagetis</name>
    <dbReference type="NCBI Taxonomy" id="2949092"/>
    <lineage>
        <taxon>Bacteria</taxon>
        <taxon>Pseudomonadati</taxon>
        <taxon>Pseudomonadota</taxon>
        <taxon>Alphaproteobacteria</taxon>
        <taxon>Sphingomonadales</taxon>
        <taxon>Sphingomonadaceae</taxon>
        <taxon>Sphingomonas</taxon>
    </lineage>
</organism>
<dbReference type="Proteomes" id="UP001139451">
    <property type="component" value="Unassembled WGS sequence"/>
</dbReference>
<name>A0A9X2HIZ3_9SPHN</name>
<dbReference type="PANTHER" id="PTHR10098:SF108">
    <property type="entry name" value="TETRATRICOPEPTIDE REPEAT PROTEIN 28"/>
    <property type="match status" value="1"/>
</dbReference>
<accession>A0A9X2HIZ3</accession>
<evidence type="ECO:0000256" key="1">
    <source>
        <dbReference type="SAM" id="SignalP"/>
    </source>
</evidence>
<reference evidence="3" key="1">
    <citation type="submission" date="2022-05" db="EMBL/GenBank/DDBJ databases">
        <title>Sphingomonas sp. strain MG17 Genome sequencing and assembly.</title>
        <authorList>
            <person name="Kim I."/>
        </authorList>
    </citation>
    <scope>NUCLEOTIDE SEQUENCE</scope>
    <source>
        <strain evidence="3">MG17</strain>
    </source>
</reference>
<proteinExistence type="predicted"/>
<feature type="chain" id="PRO_5040876909" evidence="1">
    <location>
        <begin position="23"/>
        <end position="595"/>
    </location>
</feature>
<keyword evidence="1" id="KW-0732">Signal</keyword>
<dbReference type="AlphaFoldDB" id="A0A9X2HIZ3"/>
<gene>
    <name evidence="3" type="ORF">M9978_10515</name>
</gene>
<evidence type="ECO:0000259" key="2">
    <source>
        <dbReference type="Pfam" id="PF12770"/>
    </source>
</evidence>